<organism evidence="3 4">
    <name type="scientific">Plasmodium vivax North Korean</name>
    <dbReference type="NCBI Taxonomy" id="1035514"/>
    <lineage>
        <taxon>Eukaryota</taxon>
        <taxon>Sar</taxon>
        <taxon>Alveolata</taxon>
        <taxon>Apicomplexa</taxon>
        <taxon>Aconoidasida</taxon>
        <taxon>Haemosporida</taxon>
        <taxon>Plasmodiidae</taxon>
        <taxon>Plasmodium</taxon>
        <taxon>Plasmodium (Plasmodium)</taxon>
    </lineage>
</organism>
<proteinExistence type="predicted"/>
<feature type="domain" description="Topo IA-type catalytic" evidence="2">
    <location>
        <begin position="1"/>
        <end position="126"/>
    </location>
</feature>
<dbReference type="Gene3D" id="2.70.20.10">
    <property type="entry name" value="Topoisomerase I, domain 3"/>
    <property type="match status" value="1"/>
</dbReference>
<dbReference type="AlphaFoldDB" id="A0A0J9TM50"/>
<dbReference type="PROSITE" id="PS52039">
    <property type="entry name" value="TOPO_IA_2"/>
    <property type="match status" value="1"/>
</dbReference>
<dbReference type="InterPro" id="IPR013824">
    <property type="entry name" value="Topo_IA_cen_sub1"/>
</dbReference>
<dbReference type="GO" id="GO:0003917">
    <property type="term" value="F:DNA topoisomerase type I (single strand cut, ATP-independent) activity"/>
    <property type="evidence" value="ECO:0007669"/>
    <property type="project" value="InterPro"/>
</dbReference>
<dbReference type="InterPro" id="IPR000380">
    <property type="entry name" value="Topo_IA"/>
</dbReference>
<reference evidence="3 4" key="1">
    <citation type="submission" date="2011-09" db="EMBL/GenBank/DDBJ databases">
        <title>The Genome Sequence of Plasmodium vivax North Korean.</title>
        <authorList>
            <consortium name="The Broad Institute Genome Sequencing Platform"/>
            <consortium name="The Broad Institute Genome Sequencing Center for Infectious Disease"/>
            <person name="Neafsey D."/>
            <person name="Carlton J."/>
            <person name="Barnwell J."/>
            <person name="Collins W."/>
            <person name="Escalante A."/>
            <person name="Mullikin J."/>
            <person name="Saul A."/>
            <person name="Guigo R."/>
            <person name="Camara F."/>
            <person name="Young S.K."/>
            <person name="Zeng Q."/>
            <person name="Gargeya S."/>
            <person name="Fitzgerald M."/>
            <person name="Haas B."/>
            <person name="Abouelleil A."/>
            <person name="Alvarado L."/>
            <person name="Arachchi H.M."/>
            <person name="Berlin A."/>
            <person name="Brown A."/>
            <person name="Chapman S.B."/>
            <person name="Chen Z."/>
            <person name="Dunbar C."/>
            <person name="Freedman E."/>
            <person name="Gearin G."/>
            <person name="Gellesch M."/>
            <person name="Goldberg J."/>
            <person name="Griggs A."/>
            <person name="Gujja S."/>
            <person name="Heiman D."/>
            <person name="Howarth C."/>
            <person name="Larson L."/>
            <person name="Lui A."/>
            <person name="MacDonald P.J.P."/>
            <person name="Montmayeur A."/>
            <person name="Murphy C."/>
            <person name="Neiman D."/>
            <person name="Pearson M."/>
            <person name="Priest M."/>
            <person name="Roberts A."/>
            <person name="Saif S."/>
            <person name="Shea T."/>
            <person name="Shenoy N."/>
            <person name="Sisk P."/>
            <person name="Stolte C."/>
            <person name="Sykes S."/>
            <person name="Wortman J."/>
            <person name="Nusbaum C."/>
            <person name="Birren B."/>
        </authorList>
    </citation>
    <scope>NUCLEOTIDE SEQUENCE [LARGE SCALE GENOMIC DNA]</scope>
    <source>
        <strain evidence="3 4">North Korean</strain>
    </source>
</reference>
<sequence length="126" mass="14688">MREYGMLQNAKSESLIFKKLEKGKKYRGENIEIISEKSTPPPKYSEASLIKALEKKGIGRPSTYPKISQIVRSRNYANFENKRFEITELGHKVSKDLEKNFPNFISYDYTRLMEEELDNISNSKTD</sequence>
<dbReference type="GO" id="GO:0006265">
    <property type="term" value="P:DNA topological change"/>
    <property type="evidence" value="ECO:0007669"/>
    <property type="project" value="InterPro"/>
</dbReference>
<dbReference type="InterPro" id="IPR023405">
    <property type="entry name" value="Topo_IA_core_domain"/>
</dbReference>
<evidence type="ECO:0000259" key="2">
    <source>
        <dbReference type="PROSITE" id="PS52039"/>
    </source>
</evidence>
<dbReference type="GO" id="GO:0003677">
    <property type="term" value="F:DNA binding"/>
    <property type="evidence" value="ECO:0007669"/>
    <property type="project" value="InterPro"/>
</dbReference>
<dbReference type="PANTHER" id="PTHR42785:SF1">
    <property type="entry name" value="DNA TOPOISOMERASE"/>
    <property type="match status" value="1"/>
</dbReference>
<dbReference type="Proteomes" id="UP000053239">
    <property type="component" value="Unassembled WGS sequence"/>
</dbReference>
<dbReference type="Pfam" id="PF01131">
    <property type="entry name" value="Topoisom_bac"/>
    <property type="match status" value="1"/>
</dbReference>
<evidence type="ECO:0000256" key="1">
    <source>
        <dbReference type="ARBA" id="ARBA00023235"/>
    </source>
</evidence>
<dbReference type="InterPro" id="IPR013825">
    <property type="entry name" value="Topo_IA_cen_sub2"/>
</dbReference>
<dbReference type="PANTHER" id="PTHR42785">
    <property type="entry name" value="DNA TOPOISOMERASE, TYPE IA, CORE"/>
    <property type="match status" value="1"/>
</dbReference>
<name>A0A0J9TM50_PLAVI</name>
<protein>
    <submittedName>
        <fullName evidence="3">DNA topoisomerase</fullName>
    </submittedName>
</protein>
<accession>A0A0J9TM50</accession>
<evidence type="ECO:0000313" key="4">
    <source>
        <dbReference type="Proteomes" id="UP000053239"/>
    </source>
</evidence>
<gene>
    <name evidence="3" type="ORF">PVNG_02384</name>
</gene>
<evidence type="ECO:0000313" key="3">
    <source>
        <dbReference type="EMBL" id="KMZ96246.1"/>
    </source>
</evidence>
<dbReference type="SUPFAM" id="SSF56712">
    <property type="entry name" value="Prokaryotic type I DNA topoisomerase"/>
    <property type="match status" value="1"/>
</dbReference>
<keyword evidence="1 3" id="KW-0413">Isomerase</keyword>
<dbReference type="EMBL" id="KQ235637">
    <property type="protein sequence ID" value="KMZ96246.1"/>
    <property type="molecule type" value="Genomic_DNA"/>
</dbReference>
<dbReference type="Gene3D" id="1.10.460.10">
    <property type="entry name" value="Topoisomerase I, domain 2"/>
    <property type="match status" value="1"/>
</dbReference>
<dbReference type="InterPro" id="IPR013497">
    <property type="entry name" value="Topo_IA_cen"/>
</dbReference>